<dbReference type="AlphaFoldDB" id="A0A4P9WA01"/>
<evidence type="ECO:0000313" key="2">
    <source>
        <dbReference type="Proteomes" id="UP000269721"/>
    </source>
</evidence>
<organism evidence="1 2">
    <name type="scientific">Blyttiomyces helicus</name>
    <dbReference type="NCBI Taxonomy" id="388810"/>
    <lineage>
        <taxon>Eukaryota</taxon>
        <taxon>Fungi</taxon>
        <taxon>Fungi incertae sedis</taxon>
        <taxon>Chytridiomycota</taxon>
        <taxon>Chytridiomycota incertae sedis</taxon>
        <taxon>Chytridiomycetes</taxon>
        <taxon>Chytridiomycetes incertae sedis</taxon>
        <taxon>Blyttiomyces</taxon>
    </lineage>
</organism>
<dbReference type="Proteomes" id="UP000269721">
    <property type="component" value="Unassembled WGS sequence"/>
</dbReference>
<dbReference type="EMBL" id="KZ997028">
    <property type="protein sequence ID" value="RKO87978.1"/>
    <property type="molecule type" value="Genomic_DNA"/>
</dbReference>
<accession>A0A4P9WA01</accession>
<evidence type="ECO:0000313" key="1">
    <source>
        <dbReference type="EMBL" id="RKO87978.1"/>
    </source>
</evidence>
<proteinExistence type="predicted"/>
<keyword evidence="2" id="KW-1185">Reference proteome</keyword>
<name>A0A4P9WA01_9FUNG</name>
<reference evidence="2" key="1">
    <citation type="journal article" date="2018" name="Nat. Microbiol.">
        <title>Leveraging single-cell genomics to expand the fungal tree of life.</title>
        <authorList>
            <person name="Ahrendt S.R."/>
            <person name="Quandt C.A."/>
            <person name="Ciobanu D."/>
            <person name="Clum A."/>
            <person name="Salamov A."/>
            <person name="Andreopoulos B."/>
            <person name="Cheng J.F."/>
            <person name="Woyke T."/>
            <person name="Pelin A."/>
            <person name="Henrissat B."/>
            <person name="Reynolds N.K."/>
            <person name="Benny G.L."/>
            <person name="Smith M.E."/>
            <person name="James T.Y."/>
            <person name="Grigoriev I.V."/>
        </authorList>
    </citation>
    <scope>NUCLEOTIDE SEQUENCE [LARGE SCALE GENOMIC DNA]</scope>
</reference>
<protein>
    <submittedName>
        <fullName evidence="1">Uncharacterized protein</fullName>
    </submittedName>
</protein>
<gene>
    <name evidence="1" type="ORF">BDK51DRAFT_30574</name>
</gene>
<sequence>MNAGGLGGNASCNSLSSVTTLVHLSPELCGKWGVRGDQIEMEGRYLLWWGDVHMDPIYNCLSLQLLCPPSRILRRFHDSRPPWRRPVGVPVFGRCLAESKRMPKNVVVTLEATHTSNHRKGGGWELDGGTNAIHPQWPNSEGGDFELELEGRECTKMCTRWGGRKLRPSGRQDGEVVAPRRVDRQFLGSREQPLQVCSCGVRLHVFRFWGADFGPPSPPSGQLPTTHYTCFDKDDCTW</sequence>